<sequence length="30" mass="3520">MILYLSSGEPEIDMYFAQLRPSFTEMHLSL</sequence>
<evidence type="ECO:0000313" key="1">
    <source>
        <dbReference type="EMBL" id="MBX72216.1"/>
    </source>
</evidence>
<accession>A0A2P2QYW5</accession>
<organism evidence="1">
    <name type="scientific">Rhizophora mucronata</name>
    <name type="common">Asiatic mangrove</name>
    <dbReference type="NCBI Taxonomy" id="61149"/>
    <lineage>
        <taxon>Eukaryota</taxon>
        <taxon>Viridiplantae</taxon>
        <taxon>Streptophyta</taxon>
        <taxon>Embryophyta</taxon>
        <taxon>Tracheophyta</taxon>
        <taxon>Spermatophyta</taxon>
        <taxon>Magnoliopsida</taxon>
        <taxon>eudicotyledons</taxon>
        <taxon>Gunneridae</taxon>
        <taxon>Pentapetalae</taxon>
        <taxon>rosids</taxon>
        <taxon>fabids</taxon>
        <taxon>Malpighiales</taxon>
        <taxon>Rhizophoraceae</taxon>
        <taxon>Rhizophora</taxon>
    </lineage>
</organism>
<proteinExistence type="predicted"/>
<dbReference type="EMBL" id="GGEC01091732">
    <property type="protein sequence ID" value="MBX72216.1"/>
    <property type="molecule type" value="Transcribed_RNA"/>
</dbReference>
<dbReference type="AlphaFoldDB" id="A0A2P2QYW5"/>
<protein>
    <submittedName>
        <fullName evidence="1">Uncharacterized protein</fullName>
    </submittedName>
</protein>
<reference evidence="1" key="1">
    <citation type="submission" date="2018-02" db="EMBL/GenBank/DDBJ databases">
        <title>Rhizophora mucronata_Transcriptome.</title>
        <authorList>
            <person name="Meera S.P."/>
            <person name="Sreeshan A."/>
            <person name="Augustine A."/>
        </authorList>
    </citation>
    <scope>NUCLEOTIDE SEQUENCE</scope>
    <source>
        <tissue evidence="1">Leaf</tissue>
    </source>
</reference>
<name>A0A2P2QYW5_RHIMU</name>